<dbReference type="CDD" id="cd01357">
    <property type="entry name" value="Aspartase"/>
    <property type="match status" value="1"/>
</dbReference>
<dbReference type="GO" id="GO:0006531">
    <property type="term" value="P:aspartate metabolic process"/>
    <property type="evidence" value="ECO:0007669"/>
    <property type="project" value="TreeGrafter"/>
</dbReference>
<dbReference type="SUPFAM" id="SSF48557">
    <property type="entry name" value="L-aspartase-like"/>
    <property type="match status" value="1"/>
</dbReference>
<dbReference type="PANTHER" id="PTHR42696">
    <property type="entry name" value="ASPARTATE AMMONIA-LYASE"/>
    <property type="match status" value="1"/>
</dbReference>
<comment type="catalytic activity">
    <reaction evidence="1">
        <text>L-aspartate = fumarate + NH4(+)</text>
        <dbReference type="Rhea" id="RHEA:16601"/>
        <dbReference type="ChEBI" id="CHEBI:28938"/>
        <dbReference type="ChEBI" id="CHEBI:29806"/>
        <dbReference type="ChEBI" id="CHEBI:29991"/>
        <dbReference type="EC" id="4.3.1.1"/>
    </reaction>
</comment>
<dbReference type="Gene3D" id="1.20.200.10">
    <property type="entry name" value="Fumarase/aspartase (Central domain)"/>
    <property type="match status" value="1"/>
</dbReference>
<evidence type="ECO:0000256" key="1">
    <source>
        <dbReference type="ARBA" id="ARBA00001494"/>
    </source>
</evidence>
<dbReference type="Pfam" id="PF00206">
    <property type="entry name" value="Lyase_1"/>
    <property type="match status" value="1"/>
</dbReference>
<dbReference type="InterPro" id="IPR024083">
    <property type="entry name" value="Fumarase/histidase_N"/>
</dbReference>
<organism evidence="6 7">
    <name type="scientific">Hydrogenispora ethanolica</name>
    <dbReference type="NCBI Taxonomy" id="1082276"/>
    <lineage>
        <taxon>Bacteria</taxon>
        <taxon>Bacillati</taxon>
        <taxon>Bacillota</taxon>
        <taxon>Hydrogenispora</taxon>
    </lineage>
</organism>
<sequence length="475" mass="51258">MNVRMESDSLGTKEIPADAYYGIQSARALENFAITGYRLNSFMIGSLAMIKKSCAEANIYVGILDPRIGRAIIAAAEEVMEGRFHDQFVVDVIQGGAGTSINMNANEVIANRAIEILGGRKGDYTLVSPNTHVNMSQSTNDVFPTAIRISALKMAAGLEDALRGLLAALEAKSREFDDVLKVGRTHLQDAVPIRLGQEFAAYAKMIARDRVRLKRSLEELQLINMGATATGTGLNCDVNYALVVTRRLREITGLDLIAASDLVDATQNLDALADVSARLKILALSLSKIANDLRLLASGPRAGLAEINLPPVQPGSSIMPGKVNPVIAEVVNQISFQVAGNDLTIGLAVGAGQLELNVMEPVAAYNLLQSIAILTNGINIFTEKCIRGITANRERCKEYLENSIGVITALNPHVGYEQAAALAHEALVTGKTVRELLREKQIFTDEEIDTIFNVKEMTMPGIAGRRLLKTQPLLP</sequence>
<dbReference type="AlphaFoldDB" id="A0A4V2QGB2"/>
<dbReference type="GO" id="GO:0006099">
    <property type="term" value="P:tricarboxylic acid cycle"/>
    <property type="evidence" value="ECO:0007669"/>
    <property type="project" value="InterPro"/>
</dbReference>
<dbReference type="NCBIfam" id="NF008909">
    <property type="entry name" value="PRK12273.1"/>
    <property type="match status" value="1"/>
</dbReference>
<protein>
    <recommendedName>
        <fullName evidence="2">aspartate ammonia-lyase</fullName>
        <ecNumber evidence="2">4.3.1.1</ecNumber>
    </recommendedName>
</protein>
<reference evidence="6 7" key="1">
    <citation type="submission" date="2019-03" db="EMBL/GenBank/DDBJ databases">
        <title>Genomic Encyclopedia of Type Strains, Phase IV (KMG-IV): sequencing the most valuable type-strain genomes for metagenomic binning, comparative biology and taxonomic classification.</title>
        <authorList>
            <person name="Goeker M."/>
        </authorList>
    </citation>
    <scope>NUCLEOTIDE SEQUENCE [LARGE SCALE GENOMIC DNA]</scope>
    <source>
        <strain evidence="6 7">LX-B</strain>
    </source>
</reference>
<keyword evidence="7" id="KW-1185">Reference proteome</keyword>
<proteinExistence type="predicted"/>
<accession>A0A4V2QGB2</accession>
<feature type="domain" description="Fumarate lyase N-terminal" evidence="4">
    <location>
        <begin position="11"/>
        <end position="340"/>
    </location>
</feature>
<dbReference type="InterPro" id="IPR018951">
    <property type="entry name" value="Fumarase_C_C"/>
</dbReference>
<dbReference type="GO" id="GO:0008797">
    <property type="term" value="F:aspartate ammonia-lyase activity"/>
    <property type="evidence" value="ECO:0007669"/>
    <property type="project" value="UniProtKB-EC"/>
</dbReference>
<evidence type="ECO:0000256" key="2">
    <source>
        <dbReference type="ARBA" id="ARBA00012992"/>
    </source>
</evidence>
<dbReference type="EMBL" id="SLUN01000003">
    <property type="protein sequence ID" value="TCL75137.1"/>
    <property type="molecule type" value="Genomic_DNA"/>
</dbReference>
<evidence type="ECO:0000256" key="3">
    <source>
        <dbReference type="ARBA" id="ARBA00023239"/>
    </source>
</evidence>
<keyword evidence="3 6" id="KW-0456">Lyase</keyword>
<evidence type="ECO:0000259" key="5">
    <source>
        <dbReference type="Pfam" id="PF10415"/>
    </source>
</evidence>
<dbReference type="FunFam" id="1.10.275.10:FF:000001">
    <property type="entry name" value="Fumarate hydratase, mitochondrial"/>
    <property type="match status" value="1"/>
</dbReference>
<dbReference type="Gene3D" id="1.10.275.10">
    <property type="entry name" value="Fumarase/aspartase (N-terminal domain)"/>
    <property type="match status" value="1"/>
</dbReference>
<dbReference type="InterPro" id="IPR000362">
    <property type="entry name" value="Fumarate_lyase_fam"/>
</dbReference>
<dbReference type="PRINTS" id="PR00149">
    <property type="entry name" value="FUMRATELYASE"/>
</dbReference>
<dbReference type="InterPro" id="IPR020557">
    <property type="entry name" value="Fumarate_lyase_CS"/>
</dbReference>
<dbReference type="PANTHER" id="PTHR42696:SF2">
    <property type="entry name" value="ASPARTATE AMMONIA-LYASE"/>
    <property type="match status" value="1"/>
</dbReference>
<dbReference type="Pfam" id="PF10415">
    <property type="entry name" value="FumaraseC_C"/>
    <property type="match status" value="1"/>
</dbReference>
<dbReference type="FunFam" id="1.10.40.30:FF:000002">
    <property type="entry name" value="Fumarate hydratase class II"/>
    <property type="match status" value="1"/>
</dbReference>
<dbReference type="InterPro" id="IPR008948">
    <property type="entry name" value="L-Aspartase-like"/>
</dbReference>
<evidence type="ECO:0000313" key="6">
    <source>
        <dbReference type="EMBL" id="TCL75137.1"/>
    </source>
</evidence>
<dbReference type="InterPro" id="IPR022761">
    <property type="entry name" value="Fumarate_lyase_N"/>
</dbReference>
<dbReference type="EC" id="4.3.1.1" evidence="2"/>
<dbReference type="PROSITE" id="PS00163">
    <property type="entry name" value="FUMARATE_LYASES"/>
    <property type="match status" value="1"/>
</dbReference>
<dbReference type="FunFam" id="1.20.200.10:FF:000001">
    <property type="entry name" value="Fumarate hydratase, mitochondrial"/>
    <property type="match status" value="1"/>
</dbReference>
<dbReference type="Proteomes" id="UP000295008">
    <property type="component" value="Unassembled WGS sequence"/>
</dbReference>
<gene>
    <name evidence="6" type="ORF">EDC14_100368</name>
</gene>
<feature type="domain" description="Fumarase C C-terminal" evidence="5">
    <location>
        <begin position="407"/>
        <end position="458"/>
    </location>
</feature>
<dbReference type="GO" id="GO:0005829">
    <property type="term" value="C:cytosol"/>
    <property type="evidence" value="ECO:0007669"/>
    <property type="project" value="TreeGrafter"/>
</dbReference>
<name>A0A4V2QGB2_HYDET</name>
<comment type="caution">
    <text evidence="6">The sequence shown here is derived from an EMBL/GenBank/DDBJ whole genome shotgun (WGS) entry which is preliminary data.</text>
</comment>
<dbReference type="InterPro" id="IPR051546">
    <property type="entry name" value="Aspartate_Ammonia-Lyase"/>
</dbReference>
<evidence type="ECO:0000313" key="7">
    <source>
        <dbReference type="Proteomes" id="UP000295008"/>
    </source>
</evidence>
<dbReference type="Gene3D" id="1.10.40.30">
    <property type="entry name" value="Fumarase/aspartase (C-terminal domain)"/>
    <property type="match status" value="1"/>
</dbReference>
<evidence type="ECO:0000259" key="4">
    <source>
        <dbReference type="Pfam" id="PF00206"/>
    </source>
</evidence>
<dbReference type="PRINTS" id="PR00145">
    <property type="entry name" value="ARGSUCLYASE"/>
</dbReference>